<feature type="transmembrane region" description="Helical" evidence="2">
    <location>
        <begin position="187"/>
        <end position="208"/>
    </location>
</feature>
<dbReference type="AlphaFoldDB" id="A0A9D1HW49"/>
<evidence type="ECO:0000259" key="3">
    <source>
        <dbReference type="Pfam" id="PF13240"/>
    </source>
</evidence>
<organism evidence="4 5">
    <name type="scientific">Candidatus Coprovicinus avistercoris</name>
    <dbReference type="NCBI Taxonomy" id="2840754"/>
    <lineage>
        <taxon>Bacteria</taxon>
        <taxon>Bacillati</taxon>
        <taxon>Actinomycetota</taxon>
        <taxon>Coriobacteriia</taxon>
        <taxon>Coriobacteriales</taxon>
        <taxon>Coriobacteriaceae</taxon>
        <taxon>Coriobacteriaceae incertae sedis</taxon>
        <taxon>Candidatus Coprovicinus</taxon>
    </lineage>
</organism>
<dbReference type="Pfam" id="PF13240">
    <property type="entry name" value="Zn_Ribbon_1"/>
    <property type="match status" value="1"/>
</dbReference>
<reference evidence="4" key="2">
    <citation type="journal article" date="2021" name="PeerJ">
        <title>Extensive microbial diversity within the chicken gut microbiome revealed by metagenomics and culture.</title>
        <authorList>
            <person name="Gilroy R."/>
            <person name="Ravi A."/>
            <person name="Getino M."/>
            <person name="Pursley I."/>
            <person name="Horton D.L."/>
            <person name="Alikhan N.F."/>
            <person name="Baker D."/>
            <person name="Gharbi K."/>
            <person name="Hall N."/>
            <person name="Watson M."/>
            <person name="Adriaenssens E.M."/>
            <person name="Foster-Nyarko E."/>
            <person name="Jarju S."/>
            <person name="Secka A."/>
            <person name="Antonio M."/>
            <person name="Oren A."/>
            <person name="Chaudhuri R.R."/>
            <person name="La Ragione R."/>
            <person name="Hildebrand F."/>
            <person name="Pallen M.J."/>
        </authorList>
    </citation>
    <scope>NUCLEOTIDE SEQUENCE</scope>
    <source>
        <strain evidence="4">ChiHjej12B11-29160</strain>
    </source>
</reference>
<feature type="transmembrane region" description="Helical" evidence="2">
    <location>
        <begin position="127"/>
        <end position="151"/>
    </location>
</feature>
<reference evidence="4" key="1">
    <citation type="submission" date="2020-10" db="EMBL/GenBank/DDBJ databases">
        <authorList>
            <person name="Gilroy R."/>
        </authorList>
    </citation>
    <scope>NUCLEOTIDE SEQUENCE</scope>
    <source>
        <strain evidence="4">ChiHjej12B11-29160</strain>
    </source>
</reference>
<evidence type="ECO:0000313" key="5">
    <source>
        <dbReference type="Proteomes" id="UP000824078"/>
    </source>
</evidence>
<name>A0A9D1HW49_9ACTN</name>
<feature type="region of interest" description="Disordered" evidence="1">
    <location>
        <begin position="30"/>
        <end position="56"/>
    </location>
</feature>
<evidence type="ECO:0000256" key="1">
    <source>
        <dbReference type="SAM" id="MobiDB-lite"/>
    </source>
</evidence>
<feature type="compositionally biased region" description="Basic and acidic residues" evidence="1">
    <location>
        <begin position="30"/>
        <end position="41"/>
    </location>
</feature>
<dbReference type="EMBL" id="DVMQ01000003">
    <property type="protein sequence ID" value="HIU23459.1"/>
    <property type="molecule type" value="Genomic_DNA"/>
</dbReference>
<keyword evidence="2" id="KW-0812">Transmembrane</keyword>
<evidence type="ECO:0000313" key="4">
    <source>
        <dbReference type="EMBL" id="HIU23459.1"/>
    </source>
</evidence>
<keyword evidence="2" id="KW-1133">Transmembrane helix</keyword>
<accession>A0A9D1HW49</accession>
<feature type="transmembrane region" description="Helical" evidence="2">
    <location>
        <begin position="163"/>
        <end position="181"/>
    </location>
</feature>
<dbReference type="InterPro" id="IPR026870">
    <property type="entry name" value="Zinc_ribbon_dom"/>
</dbReference>
<sequence>MYCPRCGKKNVKGATYCSLCGMTLPKIEKASSHREDTDTRKTPTANDQTSDKSQKELEIDQHVQPVTQLNSRATWLAISAACLALFPLLPQFNIAGANLSAIDLIKAIDKIVEIAPSGTSGIEALSIFAAVYILMWILAAVVSFLSCYEVFSKKRANSLKSTFLIDGILFLIPVIASLFISDSLNGWSIISPTFETFLGIIMSVIGFLGSSRDGLYTKTIPLMTQNTMLNTPLSGSNSSNLSAASSTASKTALHSIASDTSQETIPSQTNVLSDSFAIPVSAQRICDASSTALVDELKRRGVLGEEEVITLKKRMMGQ</sequence>
<keyword evidence="2" id="KW-0472">Membrane</keyword>
<comment type="caution">
    <text evidence="4">The sequence shown here is derived from an EMBL/GenBank/DDBJ whole genome shotgun (WGS) entry which is preliminary data.</text>
</comment>
<feature type="transmembrane region" description="Helical" evidence="2">
    <location>
        <begin position="73"/>
        <end position="90"/>
    </location>
</feature>
<dbReference type="Proteomes" id="UP000824078">
    <property type="component" value="Unassembled WGS sequence"/>
</dbReference>
<protein>
    <submittedName>
        <fullName evidence="4">Zinc ribbon domain-containing protein</fullName>
    </submittedName>
</protein>
<proteinExistence type="predicted"/>
<gene>
    <name evidence="4" type="ORF">IAD17_00835</name>
</gene>
<feature type="domain" description="Zinc-ribbon" evidence="3">
    <location>
        <begin position="2"/>
        <end position="23"/>
    </location>
</feature>
<evidence type="ECO:0000256" key="2">
    <source>
        <dbReference type="SAM" id="Phobius"/>
    </source>
</evidence>